<feature type="domain" description="G-protein coupled receptors family 1 profile" evidence="12">
    <location>
        <begin position="139"/>
        <end position="309"/>
    </location>
</feature>
<evidence type="ECO:0000256" key="6">
    <source>
        <dbReference type="ARBA" id="ARBA00023136"/>
    </source>
</evidence>
<feature type="region of interest" description="Disordered" evidence="10">
    <location>
        <begin position="1"/>
        <end position="58"/>
    </location>
</feature>
<evidence type="ECO:0000256" key="9">
    <source>
        <dbReference type="RuleBase" id="RU000688"/>
    </source>
</evidence>
<dbReference type="PROSITE" id="PS00237">
    <property type="entry name" value="G_PROTEIN_RECEP_F1_1"/>
    <property type="match status" value="1"/>
</dbReference>
<sequence>QSRVPRGAANDADRELRRPPGAATAGPLPATLPPTLPPTPNGSWPGQDFGGQWPESPEKSPCVAGTVAVIYYSVLLGLGLPEPRSPPTTTSWHSRPADVVTQVVIVFMGFLLQGAVLARQVPRAVVRTANILEFATNHASVWVAVLLTLDRYNALCRPLHHRANSTPGRTRRAIAAVFSAALLTGIPFYWWLDVWRDTEPRSTLDEVLKWAHCLTVYFIPCGVFLVTNSAIICQLRRRGQSGLQPRVGKSTAILLGITSLFALLWAPRIIVMLYHLYVAPVHRDWRVHLALDVANMAAMLNTVVNFGLYCFVSKTFRATVQQVIRDAYLLCTLGSRPEGVGVGPVLKLPELPKGAEL</sequence>
<dbReference type="PANTHER" id="PTHR46272">
    <property type="entry name" value="G_PROTEIN_RECEP_F1_2 DOMAIN-CONTAINING PROTEIN"/>
    <property type="match status" value="1"/>
</dbReference>
<dbReference type="GO" id="GO:0005886">
    <property type="term" value="C:plasma membrane"/>
    <property type="evidence" value="ECO:0007669"/>
    <property type="project" value="UniProtKB-SubCell"/>
</dbReference>
<evidence type="ECO:0000256" key="8">
    <source>
        <dbReference type="ARBA" id="ARBA00023224"/>
    </source>
</evidence>
<accession>G1TYX9</accession>
<evidence type="ECO:0000259" key="12">
    <source>
        <dbReference type="PROSITE" id="PS50262"/>
    </source>
</evidence>
<feature type="transmembrane region" description="Helical" evidence="11">
    <location>
        <begin position="62"/>
        <end position="80"/>
    </location>
</feature>
<feature type="compositionally biased region" description="Pro residues" evidence="10">
    <location>
        <begin position="30"/>
        <end position="40"/>
    </location>
</feature>
<proteinExistence type="inferred from homology"/>
<reference evidence="13" key="3">
    <citation type="submission" date="2025-09" db="UniProtKB">
        <authorList>
            <consortium name="Ensembl"/>
        </authorList>
    </citation>
    <scope>IDENTIFICATION</scope>
    <source>
        <strain evidence="13">Thorbecke</strain>
    </source>
</reference>
<comment type="similarity">
    <text evidence="9">Belongs to the G-protein coupled receptor 1 family.</text>
</comment>
<feature type="compositionally biased region" description="Low complexity" evidence="10">
    <location>
        <begin position="19"/>
        <end position="29"/>
    </location>
</feature>
<dbReference type="eggNOG" id="KOG3656">
    <property type="taxonomic scope" value="Eukaryota"/>
</dbReference>
<evidence type="ECO:0000256" key="1">
    <source>
        <dbReference type="ARBA" id="ARBA00004651"/>
    </source>
</evidence>
<dbReference type="HOGENOM" id="CLU_009579_24_1_1"/>
<keyword evidence="3 9" id="KW-0812">Transmembrane</keyword>
<dbReference type="GeneTree" id="ENSGT00940000160948"/>
<dbReference type="FunCoup" id="G1TYX9">
    <property type="interactions" value="88"/>
</dbReference>
<dbReference type="InterPro" id="IPR000276">
    <property type="entry name" value="GPCR_Rhodpsn"/>
</dbReference>
<feature type="transmembrane region" description="Helical" evidence="11">
    <location>
        <begin position="173"/>
        <end position="192"/>
    </location>
</feature>
<keyword evidence="2" id="KW-1003">Cell membrane</keyword>
<feature type="transmembrane region" description="Helical" evidence="11">
    <location>
        <begin position="100"/>
        <end position="118"/>
    </location>
</feature>
<dbReference type="InterPro" id="IPR052477">
    <property type="entry name" value="Orphan_GPCR1"/>
</dbReference>
<dbReference type="PRINTS" id="PR00237">
    <property type="entry name" value="GPCRRHODOPSN"/>
</dbReference>
<evidence type="ECO:0000256" key="4">
    <source>
        <dbReference type="ARBA" id="ARBA00022989"/>
    </source>
</evidence>
<reference evidence="13" key="2">
    <citation type="submission" date="2025-08" db="UniProtKB">
        <authorList>
            <consortium name="Ensembl"/>
        </authorList>
    </citation>
    <scope>IDENTIFICATION</scope>
    <source>
        <strain evidence="13">Thorbecke</strain>
    </source>
</reference>
<organism evidence="13 14">
    <name type="scientific">Oryctolagus cuniculus</name>
    <name type="common">Rabbit</name>
    <dbReference type="NCBI Taxonomy" id="9986"/>
    <lineage>
        <taxon>Eukaryota</taxon>
        <taxon>Metazoa</taxon>
        <taxon>Chordata</taxon>
        <taxon>Craniata</taxon>
        <taxon>Vertebrata</taxon>
        <taxon>Euteleostomi</taxon>
        <taxon>Mammalia</taxon>
        <taxon>Eutheria</taxon>
        <taxon>Euarchontoglires</taxon>
        <taxon>Glires</taxon>
        <taxon>Lagomorpha</taxon>
        <taxon>Leporidae</taxon>
        <taxon>Oryctolagus</taxon>
    </lineage>
</organism>
<keyword evidence="8 9" id="KW-0807">Transducer</keyword>
<keyword evidence="7 9" id="KW-0675">Receptor</keyword>
<keyword evidence="5 9" id="KW-0297">G-protein coupled receptor</keyword>
<dbReference type="Pfam" id="PF00001">
    <property type="entry name" value="7tm_1"/>
    <property type="match status" value="1"/>
</dbReference>
<evidence type="ECO:0000256" key="5">
    <source>
        <dbReference type="ARBA" id="ARBA00023040"/>
    </source>
</evidence>
<protein>
    <submittedName>
        <fullName evidence="13">G protein-coupled receptor 142</fullName>
    </submittedName>
</protein>
<keyword evidence="14" id="KW-1185">Reference proteome</keyword>
<comment type="subcellular location">
    <subcellularLocation>
        <location evidence="1">Cell membrane</location>
        <topology evidence="1">Multi-pass membrane protein</topology>
    </subcellularLocation>
</comment>
<evidence type="ECO:0000256" key="3">
    <source>
        <dbReference type="ARBA" id="ARBA00022692"/>
    </source>
</evidence>
<dbReference type="InParanoid" id="G1TYX9"/>
<dbReference type="Ensembl" id="ENSOCUT00000022559.2">
    <property type="protein sequence ID" value="ENSOCUP00000022297.2"/>
    <property type="gene ID" value="ENSOCUG00000022707.2"/>
</dbReference>
<feature type="transmembrane region" description="Helical" evidence="11">
    <location>
        <begin position="289"/>
        <end position="312"/>
    </location>
</feature>
<feature type="transmembrane region" description="Helical" evidence="11">
    <location>
        <begin position="207"/>
        <end position="231"/>
    </location>
</feature>
<gene>
    <name evidence="13" type="primary">GPR142</name>
</gene>
<keyword evidence="4 11" id="KW-1133">Transmembrane helix</keyword>
<evidence type="ECO:0000256" key="7">
    <source>
        <dbReference type="ARBA" id="ARBA00023170"/>
    </source>
</evidence>
<dbReference type="SUPFAM" id="SSF81321">
    <property type="entry name" value="Family A G protein-coupled receptor-like"/>
    <property type="match status" value="1"/>
</dbReference>
<evidence type="ECO:0000256" key="11">
    <source>
        <dbReference type="SAM" id="Phobius"/>
    </source>
</evidence>
<feature type="transmembrane region" description="Helical" evidence="11">
    <location>
        <begin position="252"/>
        <end position="277"/>
    </location>
</feature>
<evidence type="ECO:0000256" key="2">
    <source>
        <dbReference type="ARBA" id="ARBA00022475"/>
    </source>
</evidence>
<dbReference type="PANTHER" id="PTHR46272:SF1">
    <property type="entry name" value="G-PROTEIN COUPLED RECEPTOR 142-RELATED"/>
    <property type="match status" value="1"/>
</dbReference>
<reference evidence="13 14" key="1">
    <citation type="journal article" date="2011" name="Nature">
        <title>A high-resolution map of human evolutionary constraint using 29 mammals.</title>
        <authorList>
            <person name="Lindblad-Toh K."/>
            <person name="Garber M."/>
            <person name="Zuk O."/>
            <person name="Lin M.F."/>
            <person name="Parker B.J."/>
            <person name="Washietl S."/>
            <person name="Kheradpour P."/>
            <person name="Ernst J."/>
            <person name="Jordan G."/>
            <person name="Mauceli E."/>
            <person name="Ward L.D."/>
            <person name="Lowe C.B."/>
            <person name="Holloway A.K."/>
            <person name="Clamp M."/>
            <person name="Gnerre S."/>
            <person name="Alfoldi J."/>
            <person name="Beal K."/>
            <person name="Chang J."/>
            <person name="Clawson H."/>
            <person name="Cuff J."/>
            <person name="Di Palma F."/>
            <person name="Fitzgerald S."/>
            <person name="Flicek P."/>
            <person name="Guttman M."/>
            <person name="Hubisz M.J."/>
            <person name="Jaffe D.B."/>
            <person name="Jungreis I."/>
            <person name="Kent W.J."/>
            <person name="Kostka D."/>
            <person name="Lara M."/>
            <person name="Martins A.L."/>
            <person name="Massingham T."/>
            <person name="Moltke I."/>
            <person name="Raney B.J."/>
            <person name="Rasmussen M.D."/>
            <person name="Robinson J."/>
            <person name="Stark A."/>
            <person name="Vilella A.J."/>
            <person name="Wen J."/>
            <person name="Xie X."/>
            <person name="Zody M.C."/>
            <person name="Baldwin J."/>
            <person name="Bloom T."/>
            <person name="Chin C.W."/>
            <person name="Heiman D."/>
            <person name="Nicol R."/>
            <person name="Nusbaum C."/>
            <person name="Young S."/>
            <person name="Wilkinson J."/>
            <person name="Worley K.C."/>
            <person name="Kovar C.L."/>
            <person name="Muzny D.M."/>
            <person name="Gibbs R.A."/>
            <person name="Cree A."/>
            <person name="Dihn H.H."/>
            <person name="Fowler G."/>
            <person name="Jhangiani S."/>
            <person name="Joshi V."/>
            <person name="Lee S."/>
            <person name="Lewis L.R."/>
            <person name="Nazareth L.V."/>
            <person name="Okwuonu G."/>
            <person name="Santibanez J."/>
            <person name="Warren W.C."/>
            <person name="Mardis E.R."/>
            <person name="Weinstock G.M."/>
            <person name="Wilson R.K."/>
            <person name="Delehaunty K."/>
            <person name="Dooling D."/>
            <person name="Fronik C."/>
            <person name="Fulton L."/>
            <person name="Fulton B."/>
            <person name="Graves T."/>
            <person name="Minx P."/>
            <person name="Sodergren E."/>
            <person name="Birney E."/>
            <person name="Margulies E.H."/>
            <person name="Herrero J."/>
            <person name="Green E.D."/>
            <person name="Haussler D."/>
            <person name="Siepel A."/>
            <person name="Goldman N."/>
            <person name="Pollard K.S."/>
            <person name="Pedersen J.S."/>
            <person name="Lander E.S."/>
            <person name="Kellis M."/>
        </authorList>
    </citation>
    <scope>NUCLEOTIDE SEQUENCE [LARGE SCALE GENOMIC DNA]</scope>
    <source>
        <strain evidence="14">Thorbecke</strain>
    </source>
</reference>
<name>G1TYX9_RABIT</name>
<dbReference type="GO" id="GO:0004930">
    <property type="term" value="F:G protein-coupled receptor activity"/>
    <property type="evidence" value="ECO:0007669"/>
    <property type="project" value="UniProtKB-KW"/>
</dbReference>
<dbReference type="InterPro" id="IPR017452">
    <property type="entry name" value="GPCR_Rhodpsn_7TM"/>
</dbReference>
<evidence type="ECO:0000256" key="10">
    <source>
        <dbReference type="SAM" id="MobiDB-lite"/>
    </source>
</evidence>
<keyword evidence="6 11" id="KW-0472">Membrane</keyword>
<dbReference type="Gene3D" id="1.20.1070.10">
    <property type="entry name" value="Rhodopsin 7-helix transmembrane proteins"/>
    <property type="match status" value="1"/>
</dbReference>
<evidence type="ECO:0000313" key="13">
    <source>
        <dbReference type="Ensembl" id="ENSOCUP00000022297.2"/>
    </source>
</evidence>
<dbReference type="Proteomes" id="UP000001811">
    <property type="component" value="Unplaced"/>
</dbReference>
<dbReference type="AlphaFoldDB" id="G1TYX9"/>
<dbReference type="PaxDb" id="9986-ENSOCUP00000022297"/>
<dbReference type="STRING" id="9986.ENSOCUP00000022297"/>
<dbReference type="PROSITE" id="PS50262">
    <property type="entry name" value="G_PROTEIN_RECEP_F1_2"/>
    <property type="match status" value="1"/>
</dbReference>
<evidence type="ECO:0000313" key="14">
    <source>
        <dbReference type="Proteomes" id="UP000001811"/>
    </source>
</evidence>